<dbReference type="Proteomes" id="UP000664702">
    <property type="component" value="Chromosome"/>
</dbReference>
<sequence length="65" mass="7223">MRCQPCDDVGWVCENHPDRPWLGERACNCGGAGMPCPTCNCPAEGETPRMPDGFRVEVDKNGWRN</sequence>
<reference evidence="1" key="1">
    <citation type="submission" date="2021-03" db="EMBL/GenBank/DDBJ databases">
        <title>Whole Genome Sequence of Bradyrhizobium sp. Strain 144S4.</title>
        <authorList>
            <person name="Bromfield E.S.P."/>
            <person name="Cloutier S."/>
        </authorList>
    </citation>
    <scope>NUCLEOTIDE SEQUENCE [LARGE SCALE GENOMIC DNA]</scope>
    <source>
        <strain evidence="1">144S4</strain>
    </source>
</reference>
<evidence type="ECO:0000313" key="1">
    <source>
        <dbReference type="EMBL" id="MBO1864953.1"/>
    </source>
</evidence>
<reference evidence="2 3" key="2">
    <citation type="journal article" date="2022" name="Int. J. Syst. Evol. Microbiol.">
        <title>Strains of Bradyrhizobium barranii sp. nov. associated with legumes native to Canada are symbionts of soybeans and belong to different subspecies (subsp. barranii subsp. nov. and subsp. apii subsp. nov.) and symbiovars (sv. glycinearum and sv. septentrionale).</title>
        <authorList>
            <person name="Bromfield E.S.P."/>
            <person name="Cloutier S."/>
            <person name="Wasai-Hara S."/>
            <person name="Minamisawa K."/>
        </authorList>
    </citation>
    <scope>NUCLEOTIDE SEQUENCE [LARGE SCALE GENOMIC DNA]</scope>
    <source>
        <strain evidence="2 3">144S4</strain>
    </source>
</reference>
<gene>
    <name evidence="2" type="ORF">J4G43_027905</name>
    <name evidence="1" type="ORF">J4G43_29895</name>
</gene>
<protein>
    <submittedName>
        <fullName evidence="1">Uncharacterized protein</fullName>
    </submittedName>
</protein>
<proteinExistence type="predicted"/>
<evidence type="ECO:0000313" key="3">
    <source>
        <dbReference type="Proteomes" id="UP000664702"/>
    </source>
</evidence>
<dbReference type="EMBL" id="CP086136">
    <property type="protein sequence ID" value="UEM08586.1"/>
    <property type="molecule type" value="Genomic_DNA"/>
</dbReference>
<evidence type="ECO:0000313" key="2">
    <source>
        <dbReference type="EMBL" id="UEM08586.1"/>
    </source>
</evidence>
<accession>A0A939S5X4</accession>
<dbReference type="EMBL" id="JAGEMI010000001">
    <property type="protein sequence ID" value="MBO1864953.1"/>
    <property type="molecule type" value="Genomic_DNA"/>
</dbReference>
<dbReference type="KEGG" id="bban:J4G43_027905"/>
<name>A0A939S5X4_9BRAD</name>
<organism evidence="1">
    <name type="scientific">Bradyrhizobium barranii subsp. barranii</name>
    <dbReference type="NCBI Taxonomy" id="2823807"/>
    <lineage>
        <taxon>Bacteria</taxon>
        <taxon>Pseudomonadati</taxon>
        <taxon>Pseudomonadota</taxon>
        <taxon>Alphaproteobacteria</taxon>
        <taxon>Hyphomicrobiales</taxon>
        <taxon>Nitrobacteraceae</taxon>
        <taxon>Bradyrhizobium</taxon>
        <taxon>Bradyrhizobium barranii</taxon>
    </lineage>
</organism>
<dbReference type="RefSeq" id="WP_208089618.1">
    <property type="nucleotide sequence ID" value="NZ_CP086136.1"/>
</dbReference>
<dbReference type="AlphaFoldDB" id="A0A939S5X4"/>